<comment type="caution">
    <text evidence="1">The sequence shown here is derived from an EMBL/GenBank/DDBJ whole genome shotgun (WGS) entry which is preliminary data.</text>
</comment>
<protein>
    <submittedName>
        <fullName evidence="1">Uncharacterized protein</fullName>
    </submittedName>
</protein>
<reference evidence="1" key="1">
    <citation type="submission" date="2016-01" db="EMBL/GenBank/DDBJ databases">
        <authorList>
            <person name="Peeters C."/>
        </authorList>
    </citation>
    <scope>NUCLEOTIDE SEQUENCE [LARGE SCALE GENOMIC DNA]</scope>
    <source>
        <strain evidence="1">LMG 29326</strain>
    </source>
</reference>
<dbReference type="Proteomes" id="UP000054978">
    <property type="component" value="Unassembled WGS sequence"/>
</dbReference>
<evidence type="ECO:0000313" key="1">
    <source>
        <dbReference type="EMBL" id="SAK58003.1"/>
    </source>
</evidence>
<proteinExistence type="predicted"/>
<evidence type="ECO:0000313" key="2">
    <source>
        <dbReference type="Proteomes" id="UP000054978"/>
    </source>
</evidence>
<dbReference type="AlphaFoldDB" id="A0A158AJL7"/>
<keyword evidence="2" id="KW-1185">Reference proteome</keyword>
<name>A0A158AJL7_9BURK</name>
<sequence length="234" mass="26022">MGSSGDYQKRFISDRRCHHRSVCTTAARGNFIRKPERPAGASAPCLPSDGVPPGCLGSLAGQREKACFQPSILGAGRVRVQRQKLAKRCRYAPDQTRRRRQERARMQQVAQRRDFPSLAPSVKQDHTDVIKLFAQARWVNAAHIALRGPDRISPGGQFFCRKLSVGPAALATGRPKLTPQSVEAPRLLRCARRLRHACKTPSVFLHGPTPQPASTGCAFRLQQARVPSWLFAWR</sequence>
<accession>A0A158AJL7</accession>
<organism evidence="1 2">
    <name type="scientific">Caballeronia ptereochthonis</name>
    <dbReference type="NCBI Taxonomy" id="1777144"/>
    <lineage>
        <taxon>Bacteria</taxon>
        <taxon>Pseudomonadati</taxon>
        <taxon>Pseudomonadota</taxon>
        <taxon>Betaproteobacteria</taxon>
        <taxon>Burkholderiales</taxon>
        <taxon>Burkholderiaceae</taxon>
        <taxon>Caballeronia</taxon>
    </lineage>
</organism>
<gene>
    <name evidence="1" type="ORF">AWB83_01946</name>
</gene>
<dbReference type="EMBL" id="FCOB02000007">
    <property type="protein sequence ID" value="SAK58003.1"/>
    <property type="molecule type" value="Genomic_DNA"/>
</dbReference>